<gene>
    <name evidence="1" type="ORF">J2751_000190</name>
</gene>
<evidence type="ECO:0000313" key="1">
    <source>
        <dbReference type="EMBL" id="MBP1921207.1"/>
    </source>
</evidence>
<sequence>MALRSRLSGSADGSRSVRVVLTAVTAVLVSAAVAVAASSGALTASIEPEPAIVVTDDRGEEIVVSPVGEETEIVLEYTHSVEKTLVRDVYVAVDGQLVSVRMEFSSFGAGLPSQATVTQRDGRYVYEPPRVEYEALRVKTGVIADHDLIVGGNRYDIAALADGGAVEITVQQRRRIFT</sequence>
<protein>
    <recommendedName>
        <fullName evidence="3">DUF1850 domain-containing protein</fullName>
    </recommendedName>
</protein>
<evidence type="ECO:0008006" key="3">
    <source>
        <dbReference type="Google" id="ProtNLM"/>
    </source>
</evidence>
<keyword evidence="2" id="KW-1185">Reference proteome</keyword>
<dbReference type="AlphaFoldDB" id="A0A8T4GBJ9"/>
<dbReference type="EMBL" id="JAGGKQ010000001">
    <property type="protein sequence ID" value="MBP1921207.1"/>
    <property type="molecule type" value="Genomic_DNA"/>
</dbReference>
<dbReference type="Pfam" id="PF08905">
    <property type="entry name" value="DUF1850"/>
    <property type="match status" value="1"/>
</dbReference>
<accession>A0A8T4GBJ9</accession>
<organism evidence="1 2">
    <name type="scientific">Halorubrum alkaliphilum</name>
    <dbReference type="NCBI Taxonomy" id="261290"/>
    <lineage>
        <taxon>Archaea</taxon>
        <taxon>Methanobacteriati</taxon>
        <taxon>Methanobacteriota</taxon>
        <taxon>Stenosarchaea group</taxon>
        <taxon>Halobacteria</taxon>
        <taxon>Halobacteriales</taxon>
        <taxon>Haloferacaceae</taxon>
        <taxon>Halorubrum</taxon>
    </lineage>
</organism>
<evidence type="ECO:0000313" key="2">
    <source>
        <dbReference type="Proteomes" id="UP000823588"/>
    </source>
</evidence>
<dbReference type="InterPro" id="IPR015001">
    <property type="entry name" value="DUF1850"/>
</dbReference>
<proteinExistence type="predicted"/>
<dbReference type="Proteomes" id="UP000823588">
    <property type="component" value="Unassembled WGS sequence"/>
</dbReference>
<name>A0A8T4GBJ9_9EURY</name>
<reference evidence="1" key="1">
    <citation type="submission" date="2021-03" db="EMBL/GenBank/DDBJ databases">
        <title>Genomic Encyclopedia of Type Strains, Phase IV (KMG-IV): sequencing the most valuable type-strain genomes for metagenomic binning, comparative biology and taxonomic classification.</title>
        <authorList>
            <person name="Goeker M."/>
        </authorList>
    </citation>
    <scope>NUCLEOTIDE SEQUENCE</scope>
    <source>
        <strain evidence="1">DSM 23564</strain>
    </source>
</reference>
<comment type="caution">
    <text evidence="1">The sequence shown here is derived from an EMBL/GenBank/DDBJ whole genome shotgun (WGS) entry which is preliminary data.</text>
</comment>